<keyword evidence="6 8" id="KW-0408">Iron</keyword>
<protein>
    <recommendedName>
        <fullName evidence="11">Cytochrome P450</fullName>
    </recommendedName>
</protein>
<evidence type="ECO:0000256" key="2">
    <source>
        <dbReference type="ARBA" id="ARBA00010617"/>
    </source>
</evidence>
<evidence type="ECO:0000313" key="9">
    <source>
        <dbReference type="EMBL" id="KAK9759392.1"/>
    </source>
</evidence>
<dbReference type="Pfam" id="PF00067">
    <property type="entry name" value="p450"/>
    <property type="match status" value="1"/>
</dbReference>
<dbReference type="CDD" id="cd00302">
    <property type="entry name" value="cytochrome_P450"/>
    <property type="match status" value="1"/>
</dbReference>
<dbReference type="InterPro" id="IPR001128">
    <property type="entry name" value="Cyt_P450"/>
</dbReference>
<dbReference type="EMBL" id="JASJQH010004185">
    <property type="protein sequence ID" value="KAK9759392.1"/>
    <property type="molecule type" value="Genomic_DNA"/>
</dbReference>
<dbReference type="PANTHER" id="PTHR24292:SF54">
    <property type="entry name" value="CYP9F3-RELATED"/>
    <property type="match status" value="1"/>
</dbReference>
<evidence type="ECO:0000256" key="6">
    <source>
        <dbReference type="ARBA" id="ARBA00023004"/>
    </source>
</evidence>
<dbReference type="Proteomes" id="UP001479436">
    <property type="component" value="Unassembled WGS sequence"/>
</dbReference>
<accession>A0ABR2WD27</accession>
<keyword evidence="5 8" id="KW-0560">Oxidoreductase</keyword>
<keyword evidence="10" id="KW-1185">Reference proteome</keyword>
<name>A0ABR2WD27_9FUNG</name>
<gene>
    <name evidence="9" type="ORF">K7432_017702</name>
</gene>
<evidence type="ECO:0000256" key="7">
    <source>
        <dbReference type="ARBA" id="ARBA00023033"/>
    </source>
</evidence>
<evidence type="ECO:0000256" key="4">
    <source>
        <dbReference type="ARBA" id="ARBA00022723"/>
    </source>
</evidence>
<evidence type="ECO:0000256" key="3">
    <source>
        <dbReference type="ARBA" id="ARBA00022617"/>
    </source>
</evidence>
<dbReference type="SUPFAM" id="SSF48264">
    <property type="entry name" value="Cytochrome P450"/>
    <property type="match status" value="1"/>
</dbReference>
<evidence type="ECO:0008006" key="11">
    <source>
        <dbReference type="Google" id="ProtNLM"/>
    </source>
</evidence>
<evidence type="ECO:0000256" key="1">
    <source>
        <dbReference type="ARBA" id="ARBA00001971"/>
    </source>
</evidence>
<comment type="similarity">
    <text evidence="2 8">Belongs to the cytochrome P450 family.</text>
</comment>
<dbReference type="PROSITE" id="PS00086">
    <property type="entry name" value="CYTOCHROME_P450"/>
    <property type="match status" value="1"/>
</dbReference>
<evidence type="ECO:0000256" key="8">
    <source>
        <dbReference type="RuleBase" id="RU000461"/>
    </source>
</evidence>
<dbReference type="InterPro" id="IPR036396">
    <property type="entry name" value="Cyt_P450_sf"/>
</dbReference>
<dbReference type="InterPro" id="IPR050476">
    <property type="entry name" value="Insect_CytP450_Detox"/>
</dbReference>
<evidence type="ECO:0000256" key="5">
    <source>
        <dbReference type="ARBA" id="ARBA00023002"/>
    </source>
</evidence>
<keyword evidence="4 8" id="KW-0479">Metal-binding</keyword>
<dbReference type="InterPro" id="IPR017972">
    <property type="entry name" value="Cyt_P450_CS"/>
</dbReference>
<organism evidence="9 10">
    <name type="scientific">Basidiobolus ranarum</name>
    <dbReference type="NCBI Taxonomy" id="34480"/>
    <lineage>
        <taxon>Eukaryota</taxon>
        <taxon>Fungi</taxon>
        <taxon>Fungi incertae sedis</taxon>
        <taxon>Zoopagomycota</taxon>
        <taxon>Entomophthoromycotina</taxon>
        <taxon>Basidiobolomycetes</taxon>
        <taxon>Basidiobolales</taxon>
        <taxon>Basidiobolaceae</taxon>
        <taxon>Basidiobolus</taxon>
    </lineage>
</organism>
<dbReference type="Gene3D" id="1.10.630.10">
    <property type="entry name" value="Cytochrome P450"/>
    <property type="match status" value="1"/>
</dbReference>
<dbReference type="PRINTS" id="PR00463">
    <property type="entry name" value="EP450I"/>
</dbReference>
<reference evidence="9 10" key="1">
    <citation type="submission" date="2023-04" db="EMBL/GenBank/DDBJ databases">
        <title>Genome of Basidiobolus ranarum AG-B5.</title>
        <authorList>
            <person name="Stajich J.E."/>
            <person name="Carter-House D."/>
            <person name="Gryganskyi A."/>
        </authorList>
    </citation>
    <scope>NUCLEOTIDE SEQUENCE [LARGE SCALE GENOMIC DNA]</scope>
    <source>
        <strain evidence="9 10">AG-B5</strain>
    </source>
</reference>
<comment type="caution">
    <text evidence="9">The sequence shown here is derived from an EMBL/GenBank/DDBJ whole genome shotgun (WGS) entry which is preliminary data.</text>
</comment>
<comment type="cofactor">
    <cofactor evidence="1">
        <name>heme</name>
        <dbReference type="ChEBI" id="CHEBI:30413"/>
    </cofactor>
</comment>
<sequence length="135" mass="15571">MRLVPPVPSLGTRESTKLVKFQDKLFPTGTKFAPHVYSMQRSKSYWSDPEVFKPERFLDEDKLVSSSWLAFGSGSRQCIGMNFSLMEQRVSLSMLLRRYSWSLPEDSVHTNRILKISSRGLLAPETSELRFEHLT</sequence>
<evidence type="ECO:0000313" key="10">
    <source>
        <dbReference type="Proteomes" id="UP001479436"/>
    </source>
</evidence>
<dbReference type="PANTHER" id="PTHR24292">
    <property type="entry name" value="CYTOCHROME P450"/>
    <property type="match status" value="1"/>
</dbReference>
<keyword evidence="7 8" id="KW-0503">Monooxygenase</keyword>
<keyword evidence="3 8" id="KW-0349">Heme</keyword>
<dbReference type="InterPro" id="IPR002401">
    <property type="entry name" value="Cyt_P450_E_grp-I"/>
</dbReference>
<proteinExistence type="inferred from homology"/>